<name>A0A5B8NNB7_9CHRO</name>
<dbReference type="Proteomes" id="UP000318453">
    <property type="component" value="Chromosome"/>
</dbReference>
<reference evidence="1" key="1">
    <citation type="submission" date="2019-08" db="EMBL/GenBank/DDBJ databases">
        <title>Carotenoids and Carotenoid Binding Proteins in the Halophilic Cyanobacterium Euhalothece sp. ZM00.</title>
        <authorList>
            <person name="Cho S.M."/>
            <person name="Song J.Y."/>
            <person name="Park Y.-I."/>
        </authorList>
    </citation>
    <scope>NUCLEOTIDE SEQUENCE [LARGE SCALE GENOMIC DNA]</scope>
    <source>
        <strain evidence="1">Z-M001</strain>
    </source>
</reference>
<keyword evidence="2" id="KW-1185">Reference proteome</keyword>
<sequence length="204" mass="23076">MYANQDEVRHLIDLMPASGRMYTKIIPKPKQSRLIDAPFPLPWQRGARPIYINFDLWTELSRAERDLALLRSVCWLTEIKWFKPDLYQGVVTVGVIGTGVEMLQGDAIGVIVGASLAVLAGSQIWRRTRSIQTEVDADEIAIRVAQRRGYEMIDAAQALLDSIEKIAEIEGRANFDFTELVRIQNLRKLAGRSEVGVPEEVRKQ</sequence>
<dbReference type="InterPro" id="IPR021751">
    <property type="entry name" value="DUF3318"/>
</dbReference>
<dbReference type="KEGG" id="enn:FRE64_11235"/>
<evidence type="ECO:0000313" key="2">
    <source>
        <dbReference type="Proteomes" id="UP000318453"/>
    </source>
</evidence>
<dbReference type="OrthoDB" id="455481at2"/>
<dbReference type="EMBL" id="CP042326">
    <property type="protein sequence ID" value="QDZ40477.1"/>
    <property type="molecule type" value="Genomic_DNA"/>
</dbReference>
<protein>
    <submittedName>
        <fullName evidence="1">DUF3318 domain-containing protein</fullName>
    </submittedName>
</protein>
<proteinExistence type="predicted"/>
<dbReference type="AlphaFoldDB" id="A0A5B8NNB7"/>
<gene>
    <name evidence="1" type="ORF">FRE64_11235</name>
</gene>
<evidence type="ECO:0000313" key="1">
    <source>
        <dbReference type="EMBL" id="QDZ40477.1"/>
    </source>
</evidence>
<dbReference type="Pfam" id="PF11780">
    <property type="entry name" value="DUF3318"/>
    <property type="match status" value="1"/>
</dbReference>
<organism evidence="1 2">
    <name type="scientific">Euhalothece natronophila Z-M001</name>
    <dbReference type="NCBI Taxonomy" id="522448"/>
    <lineage>
        <taxon>Bacteria</taxon>
        <taxon>Bacillati</taxon>
        <taxon>Cyanobacteriota</taxon>
        <taxon>Cyanophyceae</taxon>
        <taxon>Oscillatoriophycideae</taxon>
        <taxon>Chroococcales</taxon>
        <taxon>Halothecacae</taxon>
        <taxon>Halothece cluster</taxon>
        <taxon>Euhalothece</taxon>
    </lineage>
</organism>
<accession>A0A5B8NNB7</accession>
<dbReference type="RefSeq" id="WP_146296255.1">
    <property type="nucleotide sequence ID" value="NZ_CP042326.1"/>
</dbReference>